<gene>
    <name evidence="1" type="ORF">OLC1_LOCUS14585</name>
</gene>
<evidence type="ECO:0000313" key="2">
    <source>
        <dbReference type="Proteomes" id="UP001161247"/>
    </source>
</evidence>
<dbReference type="Proteomes" id="UP001161247">
    <property type="component" value="Chromosome 5"/>
</dbReference>
<proteinExistence type="predicted"/>
<keyword evidence="2" id="KW-1185">Reference proteome</keyword>
<sequence>MNSYAIDPGELDIQSRVKSSIVCDTCWQYVDKSVYVKNFSYGSVNLDDDSRELDDFDSVTLIEKREEEVDMANLSGKCKVDVIEQVSVSLDAEKSVMNLNVLSGSLIDECDGRSAAEDTSVVDENVHPKMVEASCKHLEVYSVDLKNDGFDVNFNVGVRLNIFYTEPGELVSLSGVK</sequence>
<name>A0AAV1DDR2_OLDCO</name>
<dbReference type="EMBL" id="OX459122">
    <property type="protein sequence ID" value="CAI9106000.1"/>
    <property type="molecule type" value="Genomic_DNA"/>
</dbReference>
<accession>A0AAV1DDR2</accession>
<reference evidence="1" key="1">
    <citation type="submission" date="2023-03" db="EMBL/GenBank/DDBJ databases">
        <authorList>
            <person name="Julca I."/>
        </authorList>
    </citation>
    <scope>NUCLEOTIDE SEQUENCE</scope>
</reference>
<evidence type="ECO:0000313" key="1">
    <source>
        <dbReference type="EMBL" id="CAI9106000.1"/>
    </source>
</evidence>
<organism evidence="1 2">
    <name type="scientific">Oldenlandia corymbosa var. corymbosa</name>
    <dbReference type="NCBI Taxonomy" id="529605"/>
    <lineage>
        <taxon>Eukaryota</taxon>
        <taxon>Viridiplantae</taxon>
        <taxon>Streptophyta</taxon>
        <taxon>Embryophyta</taxon>
        <taxon>Tracheophyta</taxon>
        <taxon>Spermatophyta</taxon>
        <taxon>Magnoliopsida</taxon>
        <taxon>eudicotyledons</taxon>
        <taxon>Gunneridae</taxon>
        <taxon>Pentapetalae</taxon>
        <taxon>asterids</taxon>
        <taxon>lamiids</taxon>
        <taxon>Gentianales</taxon>
        <taxon>Rubiaceae</taxon>
        <taxon>Rubioideae</taxon>
        <taxon>Spermacoceae</taxon>
        <taxon>Hedyotis-Oldenlandia complex</taxon>
        <taxon>Oldenlandia</taxon>
    </lineage>
</organism>
<dbReference type="AlphaFoldDB" id="A0AAV1DDR2"/>
<protein>
    <submittedName>
        <fullName evidence="1">OLC1v1005048C1</fullName>
    </submittedName>
</protein>